<keyword evidence="2" id="KW-1185">Reference proteome</keyword>
<comment type="caution">
    <text evidence="1">The sequence shown here is derived from an EMBL/GenBank/DDBJ whole genome shotgun (WGS) entry which is preliminary data.</text>
</comment>
<gene>
    <name evidence="1" type="ORF">MSPICULIGERA_LOCUS25117</name>
</gene>
<sequence length="763" mass="85706">MLGRIQPRPTMGGFDADQATHLHRAVVVREVERGDGVPVDSGYIAFLTEPFERHERMTLVILARRSELRLDPGLGAAEQKRLTRKAQELLILGDEVGFLPGDASAHDGFLRVRSFTKTSTPKQLPFPVRPDLQMRFTGITDEAKNSRIFMEMAGVIPIPIEIDDFIVPNVRMGFWARLTVDAAARRVVPVFVEYEKVKEDLMTVNRAPWAKIPERTVHLQLQEEDGALVMGYRDDDEEYKHTDIRRNAKCILTGPTTLYSNEYPKERIVLPHAKRQEIIEKIGHQFFCELHFNQTLDCFVVMSDLKPAGDKPYMRREYANNQYALEIGVREVVDCQGLFHSEHFGYIDDPHKLLYTNYFTKYRESICRVTVIDSVPTRIGHFRIVGVEESKKNKLRKFMQENAVCVSDTEAVVYSLDGTALAICGWPMAKIRFDSTVCPGWRRMKPGTKIKMDIRYEPGMESFVVTKFTELPDTIRVCQTAEGMLLFQTKAVWDRGILKNLAVLTSSVFGPLDDLKDECPRKPAPNKEYDLWVAVSSAGSASLPAAHTPFNVYSCGLEQPPNTTEPMMFIEQEPVRPVEQAKPRVRFALPTAATARPDAALNAATNASEMPSLMREAAAAPSLASNHPPPTRFSVPKHAPTSPRNAVEVGLPLAHVSLTPSQSECMSAYVQSTRKFLRLAELGLVMDTNPSSAIVIQLTRRALGLFNEAKCCPERANGLPKCGETCPIAELLHNTTSRHLAIFKEDQRAFDDLIDFFQKTTLG</sequence>
<name>A0AA36DIR9_9BILA</name>
<accession>A0AA36DIR9</accession>
<dbReference type="AlphaFoldDB" id="A0AA36DIR9"/>
<reference evidence="1" key="1">
    <citation type="submission" date="2023-06" db="EMBL/GenBank/DDBJ databases">
        <authorList>
            <person name="Delattre M."/>
        </authorList>
    </citation>
    <scope>NUCLEOTIDE SEQUENCE</scope>
    <source>
        <strain evidence="1">AF72</strain>
    </source>
</reference>
<protein>
    <submittedName>
        <fullName evidence="1">Uncharacterized protein</fullName>
    </submittedName>
</protein>
<proteinExistence type="predicted"/>
<evidence type="ECO:0000313" key="1">
    <source>
        <dbReference type="EMBL" id="CAJ0587140.1"/>
    </source>
</evidence>
<feature type="non-terminal residue" evidence="1">
    <location>
        <position position="763"/>
    </location>
</feature>
<dbReference type="Proteomes" id="UP001177023">
    <property type="component" value="Unassembled WGS sequence"/>
</dbReference>
<organism evidence="1 2">
    <name type="scientific">Mesorhabditis spiculigera</name>
    <dbReference type="NCBI Taxonomy" id="96644"/>
    <lineage>
        <taxon>Eukaryota</taxon>
        <taxon>Metazoa</taxon>
        <taxon>Ecdysozoa</taxon>
        <taxon>Nematoda</taxon>
        <taxon>Chromadorea</taxon>
        <taxon>Rhabditida</taxon>
        <taxon>Rhabditina</taxon>
        <taxon>Rhabditomorpha</taxon>
        <taxon>Rhabditoidea</taxon>
        <taxon>Rhabditidae</taxon>
        <taxon>Mesorhabditinae</taxon>
        <taxon>Mesorhabditis</taxon>
    </lineage>
</organism>
<dbReference type="EMBL" id="CATQJA010002709">
    <property type="protein sequence ID" value="CAJ0587140.1"/>
    <property type="molecule type" value="Genomic_DNA"/>
</dbReference>
<evidence type="ECO:0000313" key="2">
    <source>
        <dbReference type="Proteomes" id="UP001177023"/>
    </source>
</evidence>